<dbReference type="SUPFAM" id="SSF47413">
    <property type="entry name" value="lambda repressor-like DNA-binding domains"/>
    <property type="match status" value="1"/>
</dbReference>
<evidence type="ECO:0000313" key="3">
    <source>
        <dbReference type="EMBL" id="MCG6663036.1"/>
    </source>
</evidence>
<dbReference type="CDD" id="cd00093">
    <property type="entry name" value="HTH_XRE"/>
    <property type="match status" value="1"/>
</dbReference>
<dbReference type="Pfam" id="PF01381">
    <property type="entry name" value="HTH_3"/>
    <property type="match status" value="1"/>
</dbReference>
<name>A0A7V9W3A4_9GAMM</name>
<dbReference type="Proteomes" id="UP000518091">
    <property type="component" value="Unassembled WGS sequence"/>
</dbReference>
<proteinExistence type="predicted"/>
<sequence length="198" mass="21551">MDSLGERIKHLRMQANLNKAALARKVGVSDVTISYWESGAIKQIGHERLVALAEALGCTLGQLLDGDTQSSPAPLYLRGQPPVPWQAPHAKRFTLLKEMLNGVDWQGECYLVTPAPGEQFDFLGSGDLAAFGPTEACEQPGHYLIEGADGLYIGQLQRNGQGELLYRKGNDPEAPPSLLEATERVVGRLLARWKMDGA</sequence>
<dbReference type="RefSeq" id="WP_181515646.1">
    <property type="nucleotide sequence ID" value="NZ_JABFUB010000016.1"/>
</dbReference>
<reference evidence="3 5" key="1">
    <citation type="submission" date="2020-05" db="EMBL/GenBank/DDBJ databases">
        <title>Comparative genomic analysis of denitrifying bacteria from Halomonas genus.</title>
        <authorList>
            <person name="Wang L."/>
            <person name="Shao Z."/>
        </authorList>
    </citation>
    <scope>NUCLEOTIDE SEQUENCE [LARGE SCALE GENOMIC DNA]</scope>
    <source>
        <strain evidence="3 5">DSM 17331</strain>
    </source>
</reference>
<dbReference type="EMBL" id="JACEFT010000020">
    <property type="protein sequence ID" value="MBA2780177.1"/>
    <property type="molecule type" value="Genomic_DNA"/>
</dbReference>
<protein>
    <submittedName>
        <fullName evidence="2">Helix-turn-helix domain-containing protein</fullName>
    </submittedName>
</protein>
<keyword evidence="5" id="KW-1185">Reference proteome</keyword>
<organism evidence="2 4">
    <name type="scientific">Billgrantia kenyensis</name>
    <dbReference type="NCBI Taxonomy" id="321266"/>
    <lineage>
        <taxon>Bacteria</taxon>
        <taxon>Pseudomonadati</taxon>
        <taxon>Pseudomonadota</taxon>
        <taxon>Gammaproteobacteria</taxon>
        <taxon>Oceanospirillales</taxon>
        <taxon>Halomonadaceae</taxon>
        <taxon>Billgrantia</taxon>
    </lineage>
</organism>
<gene>
    <name evidence="2" type="ORF">H1D44_14895</name>
    <name evidence="3" type="ORF">HOP48_15980</name>
</gene>
<accession>A0A7V9W3A4</accession>
<evidence type="ECO:0000313" key="5">
    <source>
        <dbReference type="Proteomes" id="UP000814353"/>
    </source>
</evidence>
<reference evidence="2 4" key="2">
    <citation type="submission" date="2020-07" db="EMBL/GenBank/DDBJ databases">
        <title>Identification of Halomonas strains.</title>
        <authorList>
            <person name="Xiao Z."/>
            <person name="Shen J."/>
        </authorList>
    </citation>
    <scope>NUCLEOTIDE SEQUENCE [LARGE SCALE GENOMIC DNA]</scope>
    <source>
        <strain evidence="2 4">DSM 17331</strain>
    </source>
</reference>
<comment type="caution">
    <text evidence="2">The sequence shown here is derived from an EMBL/GenBank/DDBJ whole genome shotgun (WGS) entry which is preliminary data.</text>
</comment>
<dbReference type="Gene3D" id="1.10.260.40">
    <property type="entry name" value="lambda repressor-like DNA-binding domains"/>
    <property type="match status" value="1"/>
</dbReference>
<dbReference type="InterPro" id="IPR010982">
    <property type="entry name" value="Lambda_DNA-bd_dom_sf"/>
</dbReference>
<dbReference type="EMBL" id="JABFUB010000016">
    <property type="protein sequence ID" value="MCG6663036.1"/>
    <property type="molecule type" value="Genomic_DNA"/>
</dbReference>
<evidence type="ECO:0000313" key="2">
    <source>
        <dbReference type="EMBL" id="MBA2780177.1"/>
    </source>
</evidence>
<dbReference type="PROSITE" id="PS50943">
    <property type="entry name" value="HTH_CROC1"/>
    <property type="match status" value="1"/>
</dbReference>
<dbReference type="SMART" id="SM00530">
    <property type="entry name" value="HTH_XRE"/>
    <property type="match status" value="1"/>
</dbReference>
<evidence type="ECO:0000313" key="4">
    <source>
        <dbReference type="Proteomes" id="UP000518091"/>
    </source>
</evidence>
<dbReference type="Proteomes" id="UP000814353">
    <property type="component" value="Unassembled WGS sequence"/>
</dbReference>
<dbReference type="InterPro" id="IPR001387">
    <property type="entry name" value="Cro/C1-type_HTH"/>
</dbReference>
<dbReference type="AlphaFoldDB" id="A0A7V9W3A4"/>
<feature type="domain" description="HTH cro/C1-type" evidence="1">
    <location>
        <begin position="8"/>
        <end position="63"/>
    </location>
</feature>
<dbReference type="GO" id="GO:0003677">
    <property type="term" value="F:DNA binding"/>
    <property type="evidence" value="ECO:0007669"/>
    <property type="project" value="InterPro"/>
</dbReference>
<evidence type="ECO:0000259" key="1">
    <source>
        <dbReference type="PROSITE" id="PS50943"/>
    </source>
</evidence>